<dbReference type="Gene3D" id="3.30.1240.10">
    <property type="match status" value="1"/>
</dbReference>
<dbReference type="RefSeq" id="WP_117895145.1">
    <property type="nucleotide sequence ID" value="NZ_CABJCV010000011.1"/>
</dbReference>
<dbReference type="InterPro" id="IPR036412">
    <property type="entry name" value="HAD-like_sf"/>
</dbReference>
<comment type="caution">
    <text evidence="1">The sequence shown here is derived from an EMBL/GenBank/DDBJ whole genome shotgun (WGS) entry which is preliminary data.</text>
</comment>
<evidence type="ECO:0000313" key="2">
    <source>
        <dbReference type="Proteomes" id="UP000284178"/>
    </source>
</evidence>
<name>A0A412FZH3_9FIRM</name>
<dbReference type="GO" id="GO:0016791">
    <property type="term" value="F:phosphatase activity"/>
    <property type="evidence" value="ECO:0007669"/>
    <property type="project" value="TreeGrafter"/>
</dbReference>
<dbReference type="SUPFAM" id="SSF56784">
    <property type="entry name" value="HAD-like"/>
    <property type="match status" value="1"/>
</dbReference>
<dbReference type="InterPro" id="IPR023214">
    <property type="entry name" value="HAD_sf"/>
</dbReference>
<evidence type="ECO:0000313" key="1">
    <source>
        <dbReference type="EMBL" id="RGR73594.1"/>
    </source>
</evidence>
<dbReference type="AlphaFoldDB" id="A0A412FZH3"/>
<dbReference type="Gene3D" id="3.40.50.1000">
    <property type="entry name" value="HAD superfamily/HAD-like"/>
    <property type="match status" value="1"/>
</dbReference>
<dbReference type="GO" id="GO:0005829">
    <property type="term" value="C:cytosol"/>
    <property type="evidence" value="ECO:0007669"/>
    <property type="project" value="TreeGrafter"/>
</dbReference>
<dbReference type="PANTHER" id="PTHR10000">
    <property type="entry name" value="PHOSPHOSERINE PHOSPHATASE"/>
    <property type="match status" value="1"/>
</dbReference>
<dbReference type="Pfam" id="PF08282">
    <property type="entry name" value="Hydrolase_3"/>
    <property type="match status" value="1"/>
</dbReference>
<dbReference type="GO" id="GO:0000287">
    <property type="term" value="F:magnesium ion binding"/>
    <property type="evidence" value="ECO:0007669"/>
    <property type="project" value="TreeGrafter"/>
</dbReference>
<reference evidence="1 2" key="1">
    <citation type="submission" date="2018-08" db="EMBL/GenBank/DDBJ databases">
        <title>A genome reference for cultivated species of the human gut microbiota.</title>
        <authorList>
            <person name="Zou Y."/>
            <person name="Xue W."/>
            <person name="Luo G."/>
        </authorList>
    </citation>
    <scope>NUCLEOTIDE SEQUENCE [LARGE SCALE GENOMIC DNA]</scope>
    <source>
        <strain evidence="1 2">AF24-29</strain>
    </source>
</reference>
<keyword evidence="2" id="KW-1185">Reference proteome</keyword>
<dbReference type="PANTHER" id="PTHR10000:SF8">
    <property type="entry name" value="HAD SUPERFAMILY HYDROLASE-LIKE, TYPE 3"/>
    <property type="match status" value="1"/>
</dbReference>
<protein>
    <submittedName>
        <fullName evidence="1">HAD family phosphatase</fullName>
    </submittedName>
</protein>
<dbReference type="InterPro" id="IPR006379">
    <property type="entry name" value="HAD-SF_hydro_IIB"/>
</dbReference>
<proteinExistence type="predicted"/>
<gene>
    <name evidence="1" type="ORF">DWY25_10240</name>
</gene>
<dbReference type="EMBL" id="QRUP01000011">
    <property type="protein sequence ID" value="RGR73594.1"/>
    <property type="molecule type" value="Genomic_DNA"/>
</dbReference>
<dbReference type="GeneID" id="83015778"/>
<sequence length="291" mass="32906">MKDRKPIRLIASDLDGTLYYGARELGKMTTANRDAIARWTEAGHRFLIATGRRACTRAEIIREYAIDCDIIACNGAKVILNDQLLWSREVMPPELNELCELCEPFRDELDFVLDIDITERITYQANNLIQKRFPEDLYLRQVRDYLKQPQTAYPNKVFMVLADPARLPFFLDYFTRHFQGRLAVTSSGPDLVEMSCEGCGKGAALLEILDRLGLDRKQAVAIGDEQNDLDMLQSIPYGFVMNSARPAIKAQVPYSVDSVHELIDACLRYNAACGQPSDAEDLNFPAVFLQA</sequence>
<dbReference type="NCBIfam" id="TIGR01484">
    <property type="entry name" value="HAD-SF-IIB"/>
    <property type="match status" value="1"/>
</dbReference>
<accession>A0A412FZH3</accession>
<organism evidence="1 2">
    <name type="scientific">Holdemania filiformis</name>
    <dbReference type="NCBI Taxonomy" id="61171"/>
    <lineage>
        <taxon>Bacteria</taxon>
        <taxon>Bacillati</taxon>
        <taxon>Bacillota</taxon>
        <taxon>Erysipelotrichia</taxon>
        <taxon>Erysipelotrichales</taxon>
        <taxon>Erysipelotrichaceae</taxon>
        <taxon>Holdemania</taxon>
    </lineage>
</organism>
<dbReference type="Proteomes" id="UP000284178">
    <property type="component" value="Unassembled WGS sequence"/>
</dbReference>